<keyword evidence="2" id="KW-0813">Transport</keyword>
<gene>
    <name evidence="7" type="ORF">ACFQWG_10285</name>
</gene>
<dbReference type="PANTHER" id="PTHR42734:SF5">
    <property type="entry name" value="IRON TRANSPORT SYSTEM ATP-BINDING PROTEIN HI_0361-RELATED"/>
    <property type="match status" value="1"/>
</dbReference>
<dbReference type="PROSITE" id="PS00211">
    <property type="entry name" value="ABC_TRANSPORTER_1"/>
    <property type="match status" value="1"/>
</dbReference>
<sequence length="277" mass="29497">MTPLVRTLRAAAPPSPDTAAAGAAPVCPPPEPPGIEARDLAVSYREVVALEDVTLRVEPGDLCGLVGMNGAGKSTLFKALMGVVAPSRGEIRFLGVPAERARSRALVGYVPQRDEVDAAFPLSVADVVMTGRYGYQNLLRTPRPADREAVAAALDRVGLADLAHRQIGALSGGQRKRVFVARALAQEARVLLLDEPFAGVDRDSEATIIAVLHDLSDQGVTMLIAEHDLNTLPRICSEAILLNRTVLLHADVQTVLRPENLALAFGIDTARAEEVVR</sequence>
<dbReference type="InterPro" id="IPR003439">
    <property type="entry name" value="ABC_transporter-like_ATP-bd"/>
</dbReference>
<dbReference type="InterPro" id="IPR017871">
    <property type="entry name" value="ABC_transporter-like_CS"/>
</dbReference>
<evidence type="ECO:0000313" key="7">
    <source>
        <dbReference type="EMBL" id="MFC7581579.1"/>
    </source>
</evidence>
<evidence type="ECO:0000256" key="3">
    <source>
        <dbReference type="ARBA" id="ARBA00022741"/>
    </source>
</evidence>
<dbReference type="InterPro" id="IPR003593">
    <property type="entry name" value="AAA+_ATPase"/>
</dbReference>
<dbReference type="SUPFAM" id="SSF52540">
    <property type="entry name" value="P-loop containing nucleoside triphosphate hydrolases"/>
    <property type="match status" value="1"/>
</dbReference>
<comment type="similarity">
    <text evidence="1">Belongs to the ABC transporter superfamily.</text>
</comment>
<evidence type="ECO:0000256" key="5">
    <source>
        <dbReference type="SAM" id="MobiDB-lite"/>
    </source>
</evidence>
<organism evidence="7 8">
    <name type="scientific">Schaalia naturae</name>
    <dbReference type="NCBI Taxonomy" id="635203"/>
    <lineage>
        <taxon>Bacteria</taxon>
        <taxon>Bacillati</taxon>
        <taxon>Actinomycetota</taxon>
        <taxon>Actinomycetes</taxon>
        <taxon>Actinomycetales</taxon>
        <taxon>Actinomycetaceae</taxon>
        <taxon>Schaalia</taxon>
    </lineage>
</organism>
<name>A0ABW2SN70_9ACTO</name>
<keyword evidence="4 7" id="KW-0067">ATP-binding</keyword>
<feature type="domain" description="ABC transporter" evidence="6">
    <location>
        <begin position="35"/>
        <end position="269"/>
    </location>
</feature>
<keyword evidence="3" id="KW-0547">Nucleotide-binding</keyword>
<dbReference type="PANTHER" id="PTHR42734">
    <property type="entry name" value="METAL TRANSPORT SYSTEM ATP-BINDING PROTEIN TM_0124-RELATED"/>
    <property type="match status" value="1"/>
</dbReference>
<feature type="region of interest" description="Disordered" evidence="5">
    <location>
        <begin position="9"/>
        <end position="32"/>
    </location>
</feature>
<dbReference type="RefSeq" id="WP_380975012.1">
    <property type="nucleotide sequence ID" value="NZ_JBHTEF010000001.1"/>
</dbReference>
<evidence type="ECO:0000256" key="4">
    <source>
        <dbReference type="ARBA" id="ARBA00022840"/>
    </source>
</evidence>
<comment type="caution">
    <text evidence="7">The sequence shown here is derived from an EMBL/GenBank/DDBJ whole genome shotgun (WGS) entry which is preliminary data.</text>
</comment>
<keyword evidence="8" id="KW-1185">Reference proteome</keyword>
<dbReference type="CDD" id="cd03235">
    <property type="entry name" value="ABC_Metallic_Cations"/>
    <property type="match status" value="1"/>
</dbReference>
<evidence type="ECO:0000259" key="6">
    <source>
        <dbReference type="PROSITE" id="PS50893"/>
    </source>
</evidence>
<dbReference type="PROSITE" id="PS50893">
    <property type="entry name" value="ABC_TRANSPORTER_2"/>
    <property type="match status" value="1"/>
</dbReference>
<dbReference type="Proteomes" id="UP001596527">
    <property type="component" value="Unassembled WGS sequence"/>
</dbReference>
<evidence type="ECO:0000256" key="2">
    <source>
        <dbReference type="ARBA" id="ARBA00022448"/>
    </source>
</evidence>
<accession>A0ABW2SN70</accession>
<protein>
    <submittedName>
        <fullName evidence="7">Metal ABC transporter ATP-binding protein</fullName>
    </submittedName>
</protein>
<evidence type="ECO:0000256" key="1">
    <source>
        <dbReference type="ARBA" id="ARBA00005417"/>
    </source>
</evidence>
<dbReference type="InterPro" id="IPR050153">
    <property type="entry name" value="Metal_Ion_Import_ABC"/>
</dbReference>
<dbReference type="InterPro" id="IPR027417">
    <property type="entry name" value="P-loop_NTPase"/>
</dbReference>
<proteinExistence type="inferred from homology"/>
<dbReference type="GO" id="GO:0005524">
    <property type="term" value="F:ATP binding"/>
    <property type="evidence" value="ECO:0007669"/>
    <property type="project" value="UniProtKB-KW"/>
</dbReference>
<dbReference type="Pfam" id="PF00005">
    <property type="entry name" value="ABC_tran"/>
    <property type="match status" value="1"/>
</dbReference>
<dbReference type="EMBL" id="JBHTEF010000001">
    <property type="protein sequence ID" value="MFC7581579.1"/>
    <property type="molecule type" value="Genomic_DNA"/>
</dbReference>
<evidence type="ECO:0000313" key="8">
    <source>
        <dbReference type="Proteomes" id="UP001596527"/>
    </source>
</evidence>
<dbReference type="SMART" id="SM00382">
    <property type="entry name" value="AAA"/>
    <property type="match status" value="1"/>
</dbReference>
<reference evidence="8" key="1">
    <citation type="journal article" date="2019" name="Int. J. Syst. Evol. Microbiol.">
        <title>The Global Catalogue of Microorganisms (GCM) 10K type strain sequencing project: providing services to taxonomists for standard genome sequencing and annotation.</title>
        <authorList>
            <consortium name="The Broad Institute Genomics Platform"/>
            <consortium name="The Broad Institute Genome Sequencing Center for Infectious Disease"/>
            <person name="Wu L."/>
            <person name="Ma J."/>
        </authorList>
    </citation>
    <scope>NUCLEOTIDE SEQUENCE [LARGE SCALE GENOMIC DNA]</scope>
    <source>
        <strain evidence="8">CCUG 56698</strain>
    </source>
</reference>
<dbReference type="Gene3D" id="3.40.50.300">
    <property type="entry name" value="P-loop containing nucleotide triphosphate hydrolases"/>
    <property type="match status" value="1"/>
</dbReference>